<dbReference type="PROSITE" id="PS50110">
    <property type="entry name" value="RESPONSE_REGULATORY"/>
    <property type="match status" value="1"/>
</dbReference>
<keyword evidence="4" id="KW-0238">DNA-binding</keyword>
<dbReference type="SMART" id="SM00382">
    <property type="entry name" value="AAA"/>
    <property type="match status" value="1"/>
</dbReference>
<dbReference type="GO" id="GO:0000160">
    <property type="term" value="P:phosphorelay signal transduction system"/>
    <property type="evidence" value="ECO:0007669"/>
    <property type="project" value="InterPro"/>
</dbReference>
<dbReference type="Pfam" id="PF00072">
    <property type="entry name" value="Response_reg"/>
    <property type="match status" value="1"/>
</dbReference>
<dbReference type="InterPro" id="IPR025943">
    <property type="entry name" value="Sigma_54_int_dom_ATP-bd_2"/>
</dbReference>
<dbReference type="PRINTS" id="PR01590">
    <property type="entry name" value="HTHFIS"/>
</dbReference>
<evidence type="ECO:0000313" key="11">
    <source>
        <dbReference type="Proteomes" id="UP000777784"/>
    </source>
</evidence>
<dbReference type="PROSITE" id="PS00688">
    <property type="entry name" value="SIGMA54_INTERACT_3"/>
    <property type="match status" value="1"/>
</dbReference>
<reference evidence="10" key="1">
    <citation type="submission" date="2021-05" db="EMBL/GenBank/DDBJ databases">
        <title>Energy efficiency and biological interactions define the core microbiome of deep oligotrophic groundwater.</title>
        <authorList>
            <person name="Mehrshad M."/>
            <person name="Lopez-Fernandez M."/>
            <person name="Bell E."/>
            <person name="Bernier-Latmani R."/>
            <person name="Bertilsson S."/>
            <person name="Dopson M."/>
        </authorList>
    </citation>
    <scope>NUCLEOTIDE SEQUENCE</scope>
    <source>
        <strain evidence="10">Modern_marine.mb.64</strain>
    </source>
</reference>
<evidence type="ECO:0000256" key="7">
    <source>
        <dbReference type="SAM" id="MobiDB-lite"/>
    </source>
</evidence>
<evidence type="ECO:0000259" key="8">
    <source>
        <dbReference type="PROSITE" id="PS50045"/>
    </source>
</evidence>
<dbReference type="SMART" id="SM00448">
    <property type="entry name" value="REC"/>
    <property type="match status" value="1"/>
</dbReference>
<dbReference type="Pfam" id="PF00158">
    <property type="entry name" value="Sigma54_activat"/>
    <property type="match status" value="1"/>
</dbReference>
<dbReference type="InterPro" id="IPR058031">
    <property type="entry name" value="AAA_lid_NorR"/>
</dbReference>
<dbReference type="InterPro" id="IPR002078">
    <property type="entry name" value="Sigma_54_int"/>
</dbReference>
<proteinExistence type="predicted"/>
<name>A0A948RZ13_UNCEI</name>
<feature type="domain" description="Sigma-54 factor interaction" evidence="8">
    <location>
        <begin position="146"/>
        <end position="375"/>
    </location>
</feature>
<dbReference type="PROSITE" id="PS00675">
    <property type="entry name" value="SIGMA54_INTERACT_1"/>
    <property type="match status" value="1"/>
</dbReference>
<dbReference type="Gene3D" id="3.40.50.2300">
    <property type="match status" value="1"/>
</dbReference>
<evidence type="ECO:0000256" key="6">
    <source>
        <dbReference type="PROSITE-ProRule" id="PRU00169"/>
    </source>
</evidence>
<dbReference type="Pfam" id="PF25601">
    <property type="entry name" value="AAA_lid_14"/>
    <property type="match status" value="1"/>
</dbReference>
<keyword evidence="5" id="KW-0804">Transcription</keyword>
<keyword evidence="6" id="KW-0597">Phosphoprotein</keyword>
<feature type="region of interest" description="Disordered" evidence="7">
    <location>
        <begin position="446"/>
        <end position="476"/>
    </location>
</feature>
<dbReference type="InterPro" id="IPR025944">
    <property type="entry name" value="Sigma_54_int_dom_CS"/>
</dbReference>
<dbReference type="CDD" id="cd00009">
    <property type="entry name" value="AAA"/>
    <property type="match status" value="1"/>
</dbReference>
<dbReference type="PROSITE" id="PS00676">
    <property type="entry name" value="SIGMA54_INTERACT_2"/>
    <property type="match status" value="1"/>
</dbReference>
<dbReference type="PROSITE" id="PS50045">
    <property type="entry name" value="SIGMA54_INTERACT_4"/>
    <property type="match status" value="1"/>
</dbReference>
<feature type="compositionally biased region" description="Basic and acidic residues" evidence="7">
    <location>
        <begin position="466"/>
        <end position="476"/>
    </location>
</feature>
<dbReference type="InterPro" id="IPR001789">
    <property type="entry name" value="Sig_transdc_resp-reg_receiver"/>
</dbReference>
<comment type="caution">
    <text evidence="10">The sequence shown here is derived from an EMBL/GenBank/DDBJ whole genome shotgun (WGS) entry which is preliminary data.</text>
</comment>
<dbReference type="AlphaFoldDB" id="A0A948RZ13"/>
<dbReference type="SUPFAM" id="SSF52540">
    <property type="entry name" value="P-loop containing nucleoside triphosphate hydrolases"/>
    <property type="match status" value="1"/>
</dbReference>
<evidence type="ECO:0000256" key="3">
    <source>
        <dbReference type="ARBA" id="ARBA00023015"/>
    </source>
</evidence>
<dbReference type="InterPro" id="IPR025662">
    <property type="entry name" value="Sigma_54_int_dom_ATP-bd_1"/>
</dbReference>
<dbReference type="Pfam" id="PF02954">
    <property type="entry name" value="HTH_8"/>
    <property type="match status" value="1"/>
</dbReference>
<dbReference type="Gene3D" id="3.40.50.300">
    <property type="entry name" value="P-loop containing nucleotide triphosphate hydrolases"/>
    <property type="match status" value="1"/>
</dbReference>
<dbReference type="GO" id="GO:0043565">
    <property type="term" value="F:sequence-specific DNA binding"/>
    <property type="evidence" value="ECO:0007669"/>
    <property type="project" value="InterPro"/>
</dbReference>
<dbReference type="GO" id="GO:0005524">
    <property type="term" value="F:ATP binding"/>
    <property type="evidence" value="ECO:0007669"/>
    <property type="project" value="UniProtKB-KW"/>
</dbReference>
<dbReference type="SUPFAM" id="SSF46689">
    <property type="entry name" value="Homeodomain-like"/>
    <property type="match status" value="1"/>
</dbReference>
<evidence type="ECO:0000256" key="2">
    <source>
        <dbReference type="ARBA" id="ARBA00022840"/>
    </source>
</evidence>
<dbReference type="InterPro" id="IPR011006">
    <property type="entry name" value="CheY-like_superfamily"/>
</dbReference>
<dbReference type="InterPro" id="IPR027417">
    <property type="entry name" value="P-loop_NTPase"/>
</dbReference>
<dbReference type="FunFam" id="3.40.50.300:FF:000006">
    <property type="entry name" value="DNA-binding transcriptional regulator NtrC"/>
    <property type="match status" value="1"/>
</dbReference>
<keyword evidence="2" id="KW-0067">ATP-binding</keyword>
<dbReference type="Gene3D" id="1.10.8.60">
    <property type="match status" value="1"/>
</dbReference>
<evidence type="ECO:0000259" key="9">
    <source>
        <dbReference type="PROSITE" id="PS50110"/>
    </source>
</evidence>
<feature type="modified residue" description="4-aspartylphosphate" evidence="6">
    <location>
        <position position="57"/>
    </location>
</feature>
<gene>
    <name evidence="10" type="ORF">KJ970_14805</name>
</gene>
<sequence>MKASAPAVVLVVDDDPLIRDLLSELLRGLGHDVKTAASAELARSIVERHSPELVLLDLRLGASDGLELLEELVNQGEMGVVMMTGHGSVGTAVEAMKRGALDFVTKPFRAQDMERAVHQALRVSRLNQENTSLRNQLVQWRENRAMIGRSRVMEILRDLISTVAPTRSNILITGESGTGKELVASDLHHLSPRREAAFIKINCAAVPPGLLESELFGFEKGAFTGAVSRGKGKFEISDGGTLLLDEISEMDLSLQPKLLRAIQEKEFYRVGGSQPVRVDVRVIATTNTDLEAMIERGEFRKDLYYRLNVVPIEVPPLRDRKEDIPDLIRHFVEKVSKENGREPTSVSPAVLERFMAHDWPGNVRELENVISRGIILCMGGELRLEHLLWRDVAQPTPMPVRQEDNLREMERQTILRILHEEKGNRTRAARRLGISVRTVRNKLAEYQPPRAANLGEAEPFPEVDPEQDKSPRLQQF</sequence>
<dbReference type="InterPro" id="IPR009057">
    <property type="entry name" value="Homeodomain-like_sf"/>
</dbReference>
<dbReference type="EMBL" id="JAHJDP010000085">
    <property type="protein sequence ID" value="MBU2692189.1"/>
    <property type="molecule type" value="Genomic_DNA"/>
</dbReference>
<evidence type="ECO:0000256" key="4">
    <source>
        <dbReference type="ARBA" id="ARBA00023125"/>
    </source>
</evidence>
<dbReference type="GO" id="GO:0006355">
    <property type="term" value="P:regulation of DNA-templated transcription"/>
    <property type="evidence" value="ECO:0007669"/>
    <property type="project" value="InterPro"/>
</dbReference>
<evidence type="ECO:0000313" key="10">
    <source>
        <dbReference type="EMBL" id="MBU2692189.1"/>
    </source>
</evidence>
<protein>
    <submittedName>
        <fullName evidence="10">Sigma-54 dependent transcriptional regulator</fullName>
    </submittedName>
</protein>
<dbReference type="SUPFAM" id="SSF52172">
    <property type="entry name" value="CheY-like"/>
    <property type="match status" value="1"/>
</dbReference>
<organism evidence="10 11">
    <name type="scientific">Eiseniibacteriota bacterium</name>
    <dbReference type="NCBI Taxonomy" id="2212470"/>
    <lineage>
        <taxon>Bacteria</taxon>
        <taxon>Candidatus Eiseniibacteriota</taxon>
    </lineage>
</organism>
<keyword evidence="1" id="KW-0547">Nucleotide-binding</keyword>
<keyword evidence="3" id="KW-0805">Transcription regulation</keyword>
<dbReference type="Proteomes" id="UP000777784">
    <property type="component" value="Unassembled WGS sequence"/>
</dbReference>
<evidence type="ECO:0000256" key="5">
    <source>
        <dbReference type="ARBA" id="ARBA00023163"/>
    </source>
</evidence>
<evidence type="ECO:0000256" key="1">
    <source>
        <dbReference type="ARBA" id="ARBA00022741"/>
    </source>
</evidence>
<dbReference type="PANTHER" id="PTHR32071">
    <property type="entry name" value="TRANSCRIPTIONAL REGULATORY PROTEIN"/>
    <property type="match status" value="1"/>
</dbReference>
<dbReference type="InterPro" id="IPR002197">
    <property type="entry name" value="HTH_Fis"/>
</dbReference>
<dbReference type="Gene3D" id="1.10.10.60">
    <property type="entry name" value="Homeodomain-like"/>
    <property type="match status" value="1"/>
</dbReference>
<accession>A0A948RZ13</accession>
<feature type="domain" description="Response regulatory" evidence="9">
    <location>
        <begin position="8"/>
        <end position="121"/>
    </location>
</feature>
<dbReference type="InterPro" id="IPR003593">
    <property type="entry name" value="AAA+_ATPase"/>
</dbReference>